<organism evidence="3 4">
    <name type="scientific">Rhodalgimonas zhirmunskyi</name>
    <dbReference type="NCBI Taxonomy" id="2964767"/>
    <lineage>
        <taxon>Bacteria</taxon>
        <taxon>Pseudomonadati</taxon>
        <taxon>Pseudomonadota</taxon>
        <taxon>Alphaproteobacteria</taxon>
        <taxon>Rhodobacterales</taxon>
        <taxon>Roseobacteraceae</taxon>
        <taxon>Rhodalgimonas</taxon>
    </lineage>
</organism>
<dbReference type="Proteomes" id="UP001227162">
    <property type="component" value="Unassembled WGS sequence"/>
</dbReference>
<dbReference type="PROSITE" id="PS50817">
    <property type="entry name" value="INTEIN_N_TER"/>
    <property type="match status" value="1"/>
</dbReference>
<dbReference type="InterPro" id="IPR018511">
    <property type="entry name" value="Hemolysin-typ_Ca-bd_CS"/>
</dbReference>
<dbReference type="PRINTS" id="PR00313">
    <property type="entry name" value="CABNDNGRPT"/>
</dbReference>
<dbReference type="PROSITE" id="PS00330">
    <property type="entry name" value="HEMOLYSIN_CALCIUM"/>
    <property type="match status" value="2"/>
</dbReference>
<protein>
    <submittedName>
        <fullName evidence="3">Hint domain-containing protein</fullName>
    </submittedName>
</protein>
<dbReference type="Pfam" id="PF00353">
    <property type="entry name" value="HemolysinCabind"/>
    <property type="match status" value="3"/>
</dbReference>
<dbReference type="InterPro" id="IPR011049">
    <property type="entry name" value="Serralysin-like_metalloprot_C"/>
</dbReference>
<dbReference type="InterPro" id="IPR003886">
    <property type="entry name" value="NIDO_dom"/>
</dbReference>
<dbReference type="InterPro" id="IPR001343">
    <property type="entry name" value="Hemolysn_Ca-bd"/>
</dbReference>
<proteinExistence type="predicted"/>
<dbReference type="InterPro" id="IPR036844">
    <property type="entry name" value="Hint_dom_sf"/>
</dbReference>
<dbReference type="Pfam" id="PF13403">
    <property type="entry name" value="Hint_2"/>
    <property type="match status" value="1"/>
</dbReference>
<dbReference type="InterPro" id="IPR006141">
    <property type="entry name" value="Intein_N"/>
</dbReference>
<dbReference type="RefSeq" id="WP_317627039.1">
    <property type="nucleotide sequence ID" value="NZ_JANFFA010000004.1"/>
</dbReference>
<reference evidence="3" key="1">
    <citation type="submission" date="2022-07" db="EMBL/GenBank/DDBJ databases">
        <authorList>
            <person name="Otstavnykh N."/>
            <person name="Isaeva M."/>
            <person name="Bystritskaya E."/>
        </authorList>
    </citation>
    <scope>NUCLEOTIDE SEQUENCE</scope>
    <source>
        <strain evidence="3">10Alg 79</strain>
    </source>
</reference>
<dbReference type="GO" id="GO:0007160">
    <property type="term" value="P:cell-matrix adhesion"/>
    <property type="evidence" value="ECO:0007669"/>
    <property type="project" value="InterPro"/>
</dbReference>
<dbReference type="Pfam" id="PF06119">
    <property type="entry name" value="NIDO"/>
    <property type="match status" value="2"/>
</dbReference>
<feature type="compositionally biased region" description="Gly residues" evidence="1">
    <location>
        <begin position="7"/>
        <end position="16"/>
    </location>
</feature>
<evidence type="ECO:0000256" key="1">
    <source>
        <dbReference type="SAM" id="MobiDB-lite"/>
    </source>
</evidence>
<dbReference type="AlphaFoldDB" id="A0AAJ1X6E5"/>
<dbReference type="Gene3D" id="2.150.10.10">
    <property type="entry name" value="Serralysin-like metalloprotease, C-terminal"/>
    <property type="match status" value="1"/>
</dbReference>
<dbReference type="InterPro" id="IPR028992">
    <property type="entry name" value="Hedgehog/Intein_dom"/>
</dbReference>
<feature type="region of interest" description="Disordered" evidence="1">
    <location>
        <begin position="1"/>
        <end position="26"/>
    </location>
</feature>
<dbReference type="GO" id="GO:0005509">
    <property type="term" value="F:calcium ion binding"/>
    <property type="evidence" value="ECO:0007669"/>
    <property type="project" value="InterPro"/>
</dbReference>
<feature type="domain" description="NIDO" evidence="2">
    <location>
        <begin position="88"/>
        <end position="208"/>
    </location>
</feature>
<dbReference type="SUPFAM" id="SSF51294">
    <property type="entry name" value="Hedgehog/intein (Hint) domain"/>
    <property type="match status" value="1"/>
</dbReference>
<dbReference type="EMBL" id="JANFFA010000004">
    <property type="protein sequence ID" value="MDQ2095421.1"/>
    <property type="molecule type" value="Genomic_DNA"/>
</dbReference>
<dbReference type="SMART" id="SM00539">
    <property type="entry name" value="NIDO"/>
    <property type="match status" value="1"/>
</dbReference>
<gene>
    <name evidence="3" type="ORF">NOI20_14980</name>
</gene>
<comment type="caution">
    <text evidence="3">The sequence shown here is derived from an EMBL/GenBank/DDBJ whole genome shotgun (WGS) entry which is preliminary data.</text>
</comment>
<evidence type="ECO:0000259" key="2">
    <source>
        <dbReference type="SMART" id="SM00539"/>
    </source>
</evidence>
<name>A0AAJ1X6E5_9RHOB</name>
<keyword evidence="4" id="KW-1185">Reference proteome</keyword>
<reference evidence="3" key="2">
    <citation type="submission" date="2023-04" db="EMBL/GenBank/DDBJ databases">
        <title>'Rhodoalgimonas zhirmunskyi' gen. nov., isolated from a red alga.</title>
        <authorList>
            <person name="Nedashkovskaya O.I."/>
            <person name="Otstavnykh N.Y."/>
            <person name="Bystritskaya E.P."/>
            <person name="Balabanova L.A."/>
            <person name="Isaeva M.P."/>
        </authorList>
    </citation>
    <scope>NUCLEOTIDE SEQUENCE</scope>
    <source>
        <strain evidence="3">10Alg 79</strain>
    </source>
</reference>
<dbReference type="Gene3D" id="2.170.16.10">
    <property type="entry name" value="Hedgehog/Intein (Hint) domain"/>
    <property type="match status" value="1"/>
</dbReference>
<sequence length="823" mass="85404">MATMVTGLGGDEGYGEGSFTDDPTRTGSIDDGSVAVDITSVFGGAGIDYFGTSYTDIYINSNGNISFGAANTAYSPNLAGTNIPTIAPFWADVNLNDGGEIYWDLDTTNGTFTVTWLDVAPYSGSGTNSFQLVLTSTGDGGFEAEFIYEDIQWTTGGSGQANTGFTDGAGDVTTFEGSGDNTALADYENNDFDNGDPNGAYSVDFSEGTPFYGDDTVDGTTSAELIDWDYTDAQGDAVDDGHGTGPYGMGDSVEAGDGADTVLGGSGDDTLLGQGGDDLLYGDYGGADSGPLPGENLSWSDQAADEASLAGGFTQNTGEIDVTVGFTDPGNNNAVLTVESTDTIYTAAGEDFSDTSSAYLYGNGDAETGVIDISFAAASGSNAEDEVENVSFRISDIDGSASNHTDILTVNAYDADNNPVTVTITPGSINTVSGNTVNGGTTGTDEDLAPGSTLFEIAGPVSRVEILYSNGQAGTHAVFVSDVHFTPITADPGDDNLYGGAGADTLFGEAGDDTLVGGIGADSLSGGDGDDVIYFAQGDTVTGGAGEDVFYFTDPGEVATGAITIDGGTTAEPGGDTLNLGGLADRTTLVYAPSATDPDAYDGTVTMLDGTQITFTNIENVICFTPGTMILTPDGERPAEDLRPGDMVITRDAGTQILGWTGRTTLPGHGKHAPVRLSPALTGARRDLLVSPQHRMLIEDWRAELLFGDPEVFVSATQMLDFEGATVEPMREVTYIHLMLDTHHVIYADGAATESFHMAEEGLKALPTQVREEIFFLYPALRFNLAAHGPTARRCLKGFESRTLLAQMGHAKTEADDSARQAA</sequence>
<evidence type="ECO:0000313" key="3">
    <source>
        <dbReference type="EMBL" id="MDQ2095421.1"/>
    </source>
</evidence>
<dbReference type="GO" id="GO:0016539">
    <property type="term" value="P:intein-mediated protein splicing"/>
    <property type="evidence" value="ECO:0007669"/>
    <property type="project" value="InterPro"/>
</dbReference>
<evidence type="ECO:0000313" key="4">
    <source>
        <dbReference type="Proteomes" id="UP001227162"/>
    </source>
</evidence>
<dbReference type="SUPFAM" id="SSF51120">
    <property type="entry name" value="beta-Roll"/>
    <property type="match status" value="1"/>
</dbReference>
<accession>A0AAJ1X6E5</accession>